<reference evidence="2 4" key="1">
    <citation type="journal article" date="2024" name="J Genomics">
        <title>Draft genome sequencing and assembly of Favolaschia claudopus CIRM-BRFM 2984 isolated from oak limbs.</title>
        <authorList>
            <person name="Navarro D."/>
            <person name="Drula E."/>
            <person name="Chaduli D."/>
            <person name="Cazenave R."/>
            <person name="Ahrendt S."/>
            <person name="Wang J."/>
            <person name="Lipzen A."/>
            <person name="Daum C."/>
            <person name="Barry K."/>
            <person name="Grigoriev I.V."/>
            <person name="Favel A."/>
            <person name="Rosso M.N."/>
            <person name="Martin F."/>
        </authorList>
    </citation>
    <scope>NUCLEOTIDE SEQUENCE [LARGE SCALE GENOMIC DNA]</scope>
    <source>
        <strain evidence="2 4">CIRM-BRFM 2984</strain>
    </source>
</reference>
<evidence type="ECO:0000313" key="4">
    <source>
        <dbReference type="Proteomes" id="UP001362999"/>
    </source>
</evidence>
<dbReference type="EMBL" id="JAWWNJ010000002">
    <property type="protein sequence ID" value="KAK7062020.1"/>
    <property type="molecule type" value="Genomic_DNA"/>
</dbReference>
<sequence length="118" mass="12501">MASSTRNYETQSRRSDTGSSDAEFGGIQLEISVLKANDYAPMLPKFLLVVAALFSSTTSLPPPPLAIALAPNTSPGSSLTSFSLFLSLITYPLDAAAASIEFHSDFNVAEIPETLFAI</sequence>
<evidence type="ECO:0000256" key="1">
    <source>
        <dbReference type="SAM" id="MobiDB-lite"/>
    </source>
</evidence>
<evidence type="ECO:0000313" key="2">
    <source>
        <dbReference type="EMBL" id="KAK7062012.1"/>
    </source>
</evidence>
<dbReference type="AlphaFoldDB" id="A0AAW0EEB2"/>
<organism evidence="2 4">
    <name type="scientific">Favolaschia claudopus</name>
    <dbReference type="NCBI Taxonomy" id="2862362"/>
    <lineage>
        <taxon>Eukaryota</taxon>
        <taxon>Fungi</taxon>
        <taxon>Dikarya</taxon>
        <taxon>Basidiomycota</taxon>
        <taxon>Agaricomycotina</taxon>
        <taxon>Agaricomycetes</taxon>
        <taxon>Agaricomycetidae</taxon>
        <taxon>Agaricales</taxon>
        <taxon>Marasmiineae</taxon>
        <taxon>Mycenaceae</taxon>
        <taxon>Favolaschia</taxon>
    </lineage>
</organism>
<keyword evidence="4" id="KW-1185">Reference proteome</keyword>
<dbReference type="EMBL" id="JAWWNJ010000002">
    <property type="protein sequence ID" value="KAK7062012.1"/>
    <property type="molecule type" value="Genomic_DNA"/>
</dbReference>
<name>A0AAW0EEB2_9AGAR</name>
<comment type="caution">
    <text evidence="2">The sequence shown here is derived from an EMBL/GenBank/DDBJ whole genome shotgun (WGS) entry which is preliminary data.</text>
</comment>
<evidence type="ECO:0000313" key="3">
    <source>
        <dbReference type="EMBL" id="KAK7062020.1"/>
    </source>
</evidence>
<protein>
    <submittedName>
        <fullName evidence="2">Uncharacterized protein</fullName>
    </submittedName>
</protein>
<dbReference type="Proteomes" id="UP001362999">
    <property type="component" value="Unassembled WGS sequence"/>
</dbReference>
<accession>A0AAW0EEB2</accession>
<feature type="compositionally biased region" description="Polar residues" evidence="1">
    <location>
        <begin position="1"/>
        <end position="10"/>
    </location>
</feature>
<proteinExistence type="predicted"/>
<feature type="region of interest" description="Disordered" evidence="1">
    <location>
        <begin position="1"/>
        <end position="22"/>
    </location>
</feature>
<gene>
    <name evidence="2" type="ORF">R3P38DRAFT_3167001</name>
    <name evidence="3" type="ORF">R3P38DRAFT_3167010</name>
</gene>